<feature type="transmembrane region" description="Helical" evidence="1">
    <location>
        <begin position="162"/>
        <end position="183"/>
    </location>
</feature>
<name>A0A923FBK8_9PSED</name>
<feature type="transmembrane region" description="Helical" evidence="1">
    <location>
        <begin position="135"/>
        <end position="156"/>
    </location>
</feature>
<feature type="transmembrane region" description="Helical" evidence="1">
    <location>
        <begin position="325"/>
        <end position="350"/>
    </location>
</feature>
<reference evidence="4" key="3">
    <citation type="submission" date="2021-06" db="EMBL/GenBank/DDBJ databases">
        <title>Updating the genus Pseudomonas: Description of 43 new species and partition of the Pseudomonas putida group.</title>
        <authorList>
            <person name="Girard L."/>
            <person name="Lood C."/>
            <person name="Vandamme P."/>
            <person name="Rokni-Zadeh H."/>
            <person name="Van Noort V."/>
            <person name="Hofte M."/>
            <person name="Lavigne R."/>
            <person name="De Mot R."/>
        </authorList>
    </citation>
    <scope>NUCLEOTIDE SEQUENCE</scope>
    <source>
        <strain evidence="4">SWRI12</strain>
    </source>
</reference>
<dbReference type="InterPro" id="IPR050879">
    <property type="entry name" value="Acyltransferase_3"/>
</dbReference>
<feature type="transmembrane region" description="Helical" evidence="1">
    <location>
        <begin position="291"/>
        <end position="313"/>
    </location>
</feature>
<evidence type="ECO:0000256" key="1">
    <source>
        <dbReference type="SAM" id="Phobius"/>
    </source>
</evidence>
<keyword evidence="1" id="KW-1133">Transmembrane helix</keyword>
<dbReference type="PANTHER" id="PTHR23028">
    <property type="entry name" value="ACETYLTRANSFERASE"/>
    <property type="match status" value="1"/>
</dbReference>
<dbReference type="EMBL" id="JABWRB020000001">
    <property type="protein sequence ID" value="MBV4495277.1"/>
    <property type="molecule type" value="Genomic_DNA"/>
</dbReference>
<dbReference type="GO" id="GO:0000271">
    <property type="term" value="P:polysaccharide biosynthetic process"/>
    <property type="evidence" value="ECO:0007669"/>
    <property type="project" value="TreeGrafter"/>
</dbReference>
<feature type="transmembrane region" description="Helical" evidence="1">
    <location>
        <begin position="12"/>
        <end position="29"/>
    </location>
</feature>
<evidence type="ECO:0000313" key="4">
    <source>
        <dbReference type="EMBL" id="MBV4495277.1"/>
    </source>
</evidence>
<dbReference type="Proteomes" id="UP000636518">
    <property type="component" value="Unassembled WGS sequence"/>
</dbReference>
<dbReference type="RefSeq" id="WP_186705737.1">
    <property type="nucleotide sequence ID" value="NZ_JABWRB020000001.1"/>
</dbReference>
<dbReference type="GO" id="GO:0016747">
    <property type="term" value="F:acyltransferase activity, transferring groups other than amino-acyl groups"/>
    <property type="evidence" value="ECO:0007669"/>
    <property type="project" value="InterPro"/>
</dbReference>
<sequence>MIYLTPLTSLRFFAAGMVLLMHARSVFQFDFIDHQYIFGFAVSFFFILSGFILMHRYGSKGGFSFAPFMKARFSRLWPAHLFWTLAVIWLIPVGNGVGIRVGEGMFGWWPTLGLNLSMLHAWSPFRAHSFSFNGLSWSISTEMMLYCFFPLLFPGIRRNWPWKLSITLGLLILMTWIGSLLPLRAGAQELHSTSFTYTFPLARAFEFCLGMTAWVAWDRVRNRIESGFAYRTLIELAGGVLFVAGIAASELLADSMSVVAKVIAYLSLVALLVTLSSGGGALSKALSFRPLVYLGEISFSLYLSHQVIMRYIVSEQAAGSKIWAGLAGVPMFIVVVCLSIAASALTFHLVEGPGRTLLSRALGSGKRPERTKAAATAI</sequence>
<feature type="transmembrane region" description="Helical" evidence="1">
    <location>
        <begin position="258"/>
        <end position="279"/>
    </location>
</feature>
<protein>
    <submittedName>
        <fullName evidence="3">Acyltransferase</fullName>
    </submittedName>
</protein>
<keyword evidence="1" id="KW-0472">Membrane</keyword>
<feature type="domain" description="Acyltransferase 3" evidence="2">
    <location>
        <begin position="9"/>
        <end position="346"/>
    </location>
</feature>
<evidence type="ECO:0000313" key="3">
    <source>
        <dbReference type="EMBL" id="MBC3389543.1"/>
    </source>
</evidence>
<feature type="transmembrane region" description="Helical" evidence="1">
    <location>
        <begin position="35"/>
        <end position="55"/>
    </location>
</feature>
<keyword evidence="3" id="KW-0808">Transferase</keyword>
<feature type="transmembrane region" description="Helical" evidence="1">
    <location>
        <begin position="228"/>
        <end position="246"/>
    </location>
</feature>
<dbReference type="InterPro" id="IPR002656">
    <property type="entry name" value="Acyl_transf_3_dom"/>
</dbReference>
<dbReference type="AlphaFoldDB" id="A0A923FBK8"/>
<gene>
    <name evidence="4" type="ORF">HU715_007890</name>
    <name evidence="3" type="ORF">HU715_07740</name>
</gene>
<dbReference type="PANTHER" id="PTHR23028:SF131">
    <property type="entry name" value="BLR2367 PROTEIN"/>
    <property type="match status" value="1"/>
</dbReference>
<dbReference type="EMBL" id="JABWRB010000006">
    <property type="protein sequence ID" value="MBC3389543.1"/>
    <property type="molecule type" value="Genomic_DNA"/>
</dbReference>
<organism evidence="3">
    <name type="scientific">Pseudomonas zanjanensis</name>
    <dbReference type="NCBI Taxonomy" id="2745496"/>
    <lineage>
        <taxon>Bacteria</taxon>
        <taxon>Pseudomonadati</taxon>
        <taxon>Pseudomonadota</taxon>
        <taxon>Gammaproteobacteria</taxon>
        <taxon>Pseudomonadales</taxon>
        <taxon>Pseudomonadaceae</taxon>
        <taxon>Pseudomonas</taxon>
    </lineage>
</organism>
<keyword evidence="3" id="KW-0012">Acyltransferase</keyword>
<reference evidence="3" key="2">
    <citation type="submission" date="2020-07" db="EMBL/GenBank/DDBJ databases">
        <authorList>
            <person name="Lood C."/>
            <person name="Girard L."/>
        </authorList>
    </citation>
    <scope>NUCLEOTIDE SEQUENCE</scope>
    <source>
        <strain evidence="3">SWRI12</strain>
    </source>
</reference>
<feature type="transmembrane region" description="Helical" evidence="1">
    <location>
        <begin position="76"/>
        <end position="94"/>
    </location>
</feature>
<keyword evidence="1" id="KW-0812">Transmembrane</keyword>
<dbReference type="GO" id="GO:0016020">
    <property type="term" value="C:membrane"/>
    <property type="evidence" value="ECO:0007669"/>
    <property type="project" value="TreeGrafter"/>
</dbReference>
<dbReference type="Pfam" id="PF01757">
    <property type="entry name" value="Acyl_transf_3"/>
    <property type="match status" value="1"/>
</dbReference>
<accession>A0A923FBK8</accession>
<comment type="caution">
    <text evidence="3">The sequence shown here is derived from an EMBL/GenBank/DDBJ whole genome shotgun (WGS) entry which is preliminary data.</text>
</comment>
<evidence type="ECO:0000313" key="5">
    <source>
        <dbReference type="Proteomes" id="UP000636518"/>
    </source>
</evidence>
<feature type="transmembrane region" description="Helical" evidence="1">
    <location>
        <begin position="195"/>
        <end position="216"/>
    </location>
</feature>
<reference evidence="3 5" key="1">
    <citation type="journal article" date="2020" name="Microorganisms">
        <title>Reliable Identification of Environmental Pseudomonas Isolates Using the rpoD Gene.</title>
        <authorList>
            <consortium name="The Broad Institute Genome Sequencing Platform"/>
            <person name="Girard L."/>
            <person name="Lood C."/>
            <person name="Rokni-Zadeh H."/>
            <person name="van Noort V."/>
            <person name="Lavigne R."/>
            <person name="De Mot R."/>
        </authorList>
    </citation>
    <scope>NUCLEOTIDE SEQUENCE</scope>
    <source>
        <strain evidence="3 5">SWRI12</strain>
    </source>
</reference>
<evidence type="ECO:0000259" key="2">
    <source>
        <dbReference type="Pfam" id="PF01757"/>
    </source>
</evidence>
<proteinExistence type="predicted"/>
<keyword evidence="5" id="KW-1185">Reference proteome</keyword>